<dbReference type="AlphaFoldDB" id="A0A7J8EEP9"/>
<name>A0A7J8EEP9_MOLMO</name>
<dbReference type="InterPro" id="IPR023410">
    <property type="entry name" value="14-3-3_domain"/>
</dbReference>
<dbReference type="Proteomes" id="UP000550707">
    <property type="component" value="Unassembled WGS sequence"/>
</dbReference>
<dbReference type="SUPFAM" id="SSF48445">
    <property type="entry name" value="14-3-3 protein"/>
    <property type="match status" value="1"/>
</dbReference>
<evidence type="ECO:0000256" key="2">
    <source>
        <dbReference type="SAM" id="MobiDB-lite"/>
    </source>
</evidence>
<proteinExistence type="inferred from homology"/>
<accession>A0A7J8EEP9</accession>
<comment type="caution">
    <text evidence="4">The sequence shown here is derived from an EMBL/GenBank/DDBJ whole genome shotgun (WGS) entry which is preliminary data.</text>
</comment>
<dbReference type="Pfam" id="PF00244">
    <property type="entry name" value="14-3-3"/>
    <property type="match status" value="1"/>
</dbReference>
<dbReference type="InParanoid" id="A0A7J8EEP9"/>
<feature type="domain" description="14-3-3" evidence="3">
    <location>
        <begin position="5"/>
        <end position="160"/>
    </location>
</feature>
<evidence type="ECO:0000313" key="4">
    <source>
        <dbReference type="EMBL" id="KAF6433791.1"/>
    </source>
</evidence>
<dbReference type="Gene3D" id="1.20.190.20">
    <property type="entry name" value="14-3-3 domain"/>
    <property type="match status" value="1"/>
</dbReference>
<dbReference type="SMART" id="SM00101">
    <property type="entry name" value="14_3_3"/>
    <property type="match status" value="1"/>
</dbReference>
<organism evidence="4 5">
    <name type="scientific">Molossus molossus</name>
    <name type="common">Pallas' mastiff bat</name>
    <name type="synonym">Vespertilio molossus</name>
    <dbReference type="NCBI Taxonomy" id="27622"/>
    <lineage>
        <taxon>Eukaryota</taxon>
        <taxon>Metazoa</taxon>
        <taxon>Chordata</taxon>
        <taxon>Craniata</taxon>
        <taxon>Vertebrata</taxon>
        <taxon>Euteleostomi</taxon>
        <taxon>Mammalia</taxon>
        <taxon>Eutheria</taxon>
        <taxon>Laurasiatheria</taxon>
        <taxon>Chiroptera</taxon>
        <taxon>Yangochiroptera</taxon>
        <taxon>Molossidae</taxon>
        <taxon>Molossus</taxon>
    </lineage>
</organism>
<evidence type="ECO:0000256" key="1">
    <source>
        <dbReference type="ARBA" id="ARBA00006141"/>
    </source>
</evidence>
<feature type="region of interest" description="Disordered" evidence="2">
    <location>
        <begin position="160"/>
        <end position="184"/>
    </location>
</feature>
<sequence>MDDLLAEMQDIEQSSFRQAPQRDLALSENWTQEFLAAGDAVDVTQDYNETDWSQEFISEVTGDDKKGLVDQSQQAYQEVFEISKKEMQPTHSIRLGLALNFSVFYYEILNSLEKVCSLAKTAFDEAIVELDTETLVLEASRGVMAEFSGPQTDALTAEPNRPGQMAEFSGCSVEGRGVESRLQA</sequence>
<gene>
    <name evidence="4" type="ORF">HJG59_008854</name>
</gene>
<dbReference type="InterPro" id="IPR000308">
    <property type="entry name" value="14-3-3"/>
</dbReference>
<dbReference type="PRINTS" id="PR00305">
    <property type="entry name" value="1433ZETA"/>
</dbReference>
<dbReference type="PANTHER" id="PTHR18860">
    <property type="entry name" value="14-3-3 PROTEIN"/>
    <property type="match status" value="1"/>
</dbReference>
<keyword evidence="5" id="KW-1185">Reference proteome</keyword>
<dbReference type="EMBL" id="JACASF010000014">
    <property type="protein sequence ID" value="KAF6433791.1"/>
    <property type="molecule type" value="Genomic_DNA"/>
</dbReference>
<evidence type="ECO:0000259" key="3">
    <source>
        <dbReference type="SMART" id="SM00101"/>
    </source>
</evidence>
<evidence type="ECO:0000313" key="5">
    <source>
        <dbReference type="Proteomes" id="UP000550707"/>
    </source>
</evidence>
<comment type="similarity">
    <text evidence="1">Belongs to the 14-3-3 family.</text>
</comment>
<protein>
    <recommendedName>
        <fullName evidence="3">14-3-3 domain-containing protein</fullName>
    </recommendedName>
</protein>
<reference evidence="4 5" key="1">
    <citation type="journal article" date="2020" name="Nature">
        <title>Six reference-quality genomes reveal evolution of bat adaptations.</title>
        <authorList>
            <person name="Jebb D."/>
            <person name="Huang Z."/>
            <person name="Pippel M."/>
            <person name="Hughes G.M."/>
            <person name="Lavrichenko K."/>
            <person name="Devanna P."/>
            <person name="Winkler S."/>
            <person name="Jermiin L.S."/>
            <person name="Skirmuntt E.C."/>
            <person name="Katzourakis A."/>
            <person name="Burkitt-Gray L."/>
            <person name="Ray D.A."/>
            <person name="Sullivan K.A.M."/>
            <person name="Roscito J.G."/>
            <person name="Kirilenko B.M."/>
            <person name="Davalos L.M."/>
            <person name="Corthals A.P."/>
            <person name="Power M.L."/>
            <person name="Jones G."/>
            <person name="Ransome R.D."/>
            <person name="Dechmann D.K.N."/>
            <person name="Locatelli A.G."/>
            <person name="Puechmaille S.J."/>
            <person name="Fedrigo O."/>
            <person name="Jarvis E.D."/>
            <person name="Hiller M."/>
            <person name="Vernes S.C."/>
            <person name="Myers E.W."/>
            <person name="Teeling E.C."/>
        </authorList>
    </citation>
    <scope>NUCLEOTIDE SEQUENCE [LARGE SCALE GENOMIC DNA]</scope>
    <source>
        <strain evidence="4">MMolMol1</strain>
        <tissue evidence="4">Muscle</tissue>
    </source>
</reference>
<dbReference type="InterPro" id="IPR036815">
    <property type="entry name" value="14-3-3_dom_sf"/>
</dbReference>